<comment type="caution">
    <text evidence="7">The sequence shown here is derived from an EMBL/GenBank/DDBJ whole genome shotgun (WGS) entry which is preliminary data.</text>
</comment>
<protein>
    <recommendedName>
        <fullName evidence="3">Regulatory protein RecX</fullName>
    </recommendedName>
</protein>
<feature type="region of interest" description="Disordered" evidence="5">
    <location>
        <begin position="1"/>
        <end position="23"/>
    </location>
</feature>
<name>A0ABP7RTD0_9SPHN</name>
<evidence type="ECO:0000256" key="3">
    <source>
        <dbReference type="ARBA" id="ARBA00018111"/>
    </source>
</evidence>
<evidence type="ECO:0000256" key="1">
    <source>
        <dbReference type="ARBA" id="ARBA00004496"/>
    </source>
</evidence>
<dbReference type="EMBL" id="BAAAZD010000001">
    <property type="protein sequence ID" value="GAA4001958.1"/>
    <property type="molecule type" value="Genomic_DNA"/>
</dbReference>
<dbReference type="InterPro" id="IPR053924">
    <property type="entry name" value="RecX_HTH_2nd"/>
</dbReference>
<evidence type="ECO:0000256" key="4">
    <source>
        <dbReference type="ARBA" id="ARBA00022490"/>
    </source>
</evidence>
<keyword evidence="4" id="KW-0963">Cytoplasm</keyword>
<dbReference type="Proteomes" id="UP001501310">
    <property type="component" value="Unassembled WGS sequence"/>
</dbReference>
<gene>
    <name evidence="7" type="ORF">GCM10022211_11370</name>
</gene>
<evidence type="ECO:0000256" key="2">
    <source>
        <dbReference type="ARBA" id="ARBA00009695"/>
    </source>
</evidence>
<reference evidence="8" key="1">
    <citation type="journal article" date="2019" name="Int. J. Syst. Evol. Microbiol.">
        <title>The Global Catalogue of Microorganisms (GCM) 10K type strain sequencing project: providing services to taxonomists for standard genome sequencing and annotation.</title>
        <authorList>
            <consortium name="The Broad Institute Genomics Platform"/>
            <consortium name="The Broad Institute Genome Sequencing Center for Infectious Disease"/>
            <person name="Wu L."/>
            <person name="Ma J."/>
        </authorList>
    </citation>
    <scope>NUCLEOTIDE SEQUENCE [LARGE SCALE GENOMIC DNA]</scope>
    <source>
        <strain evidence="8">JCM 16603</strain>
    </source>
</reference>
<dbReference type="Pfam" id="PF02631">
    <property type="entry name" value="RecX_HTH2"/>
    <property type="match status" value="1"/>
</dbReference>
<evidence type="ECO:0000313" key="7">
    <source>
        <dbReference type="EMBL" id="GAA4001958.1"/>
    </source>
</evidence>
<comment type="similarity">
    <text evidence="2">Belongs to the RecX family.</text>
</comment>
<evidence type="ECO:0000256" key="5">
    <source>
        <dbReference type="SAM" id="MobiDB-lite"/>
    </source>
</evidence>
<feature type="domain" description="RecX second three-helical" evidence="6">
    <location>
        <begin position="81"/>
        <end position="121"/>
    </location>
</feature>
<organism evidence="7 8">
    <name type="scientific">Sphingomonas humi</name>
    <dbReference type="NCBI Taxonomy" id="335630"/>
    <lineage>
        <taxon>Bacteria</taxon>
        <taxon>Pseudomonadati</taxon>
        <taxon>Pseudomonadota</taxon>
        <taxon>Alphaproteobacteria</taxon>
        <taxon>Sphingomonadales</taxon>
        <taxon>Sphingomonadaceae</taxon>
        <taxon>Sphingomonas</taxon>
    </lineage>
</organism>
<dbReference type="Gene3D" id="1.10.10.10">
    <property type="entry name" value="Winged helix-like DNA-binding domain superfamily/Winged helix DNA-binding domain"/>
    <property type="match status" value="1"/>
</dbReference>
<evidence type="ECO:0000259" key="6">
    <source>
        <dbReference type="Pfam" id="PF02631"/>
    </source>
</evidence>
<evidence type="ECO:0000313" key="8">
    <source>
        <dbReference type="Proteomes" id="UP001501310"/>
    </source>
</evidence>
<dbReference type="InterPro" id="IPR036388">
    <property type="entry name" value="WH-like_DNA-bd_sf"/>
</dbReference>
<proteinExistence type="inferred from homology"/>
<keyword evidence="8" id="KW-1185">Reference proteome</keyword>
<comment type="subcellular location">
    <subcellularLocation>
        <location evidence="1">Cytoplasm</location>
    </subcellularLocation>
</comment>
<sequence>MQGRGQVDQGGDGGRRERRSRPLNQAALQELAFGYVARFATSRAKLSTYLKRKLRERGWDDAGEPEVAAVVEKVVGLGFVDDAAFAGMKAASLTRRGYGKGRVRMALAASGIAPEDGSDALDLAEGQQVAAALRFAERKRIGPYAAVQGDMSARQKALAAMLRAGHPMDLARRIVAAAPGSFDGIDADG</sequence>
<accession>A0ABP7RTD0</accession>